<dbReference type="SUPFAM" id="SSF51735">
    <property type="entry name" value="NAD(P)-binding Rossmann-fold domains"/>
    <property type="match status" value="1"/>
</dbReference>
<dbReference type="Pfam" id="PF03446">
    <property type="entry name" value="NAD_binding_2"/>
    <property type="match status" value="1"/>
</dbReference>
<dbReference type="Gene3D" id="2.30.30.140">
    <property type="match status" value="1"/>
</dbReference>
<dbReference type="InterPro" id="IPR000313">
    <property type="entry name" value="PWWP_dom"/>
</dbReference>
<dbReference type="GO" id="GO:0050661">
    <property type="term" value="F:NADP binding"/>
    <property type="evidence" value="ECO:0007669"/>
    <property type="project" value="InterPro"/>
</dbReference>
<evidence type="ECO:0000313" key="9">
    <source>
        <dbReference type="Ensembl" id="ENSCCRP00020012839.1"/>
    </source>
</evidence>
<gene>
    <name evidence="9" type="primary">LOC109045340</name>
</gene>
<evidence type="ECO:0000256" key="2">
    <source>
        <dbReference type="ARBA" id="ARBA00007598"/>
    </source>
</evidence>
<dbReference type="InterPro" id="IPR013328">
    <property type="entry name" value="6PGD_dom2"/>
</dbReference>
<dbReference type="InterPro" id="IPR036291">
    <property type="entry name" value="NAD(P)-bd_dom_sf"/>
</dbReference>
<evidence type="ECO:0000259" key="8">
    <source>
        <dbReference type="PROSITE" id="PS50812"/>
    </source>
</evidence>
<comment type="subcellular location">
    <subcellularLocation>
        <location evidence="1">Chromosome</location>
    </subcellularLocation>
</comment>
<dbReference type="GO" id="GO:0140673">
    <property type="term" value="P:transcription elongation-coupled chromatin remodeling"/>
    <property type="evidence" value="ECO:0007669"/>
    <property type="project" value="TreeGrafter"/>
</dbReference>
<proteinExistence type="inferred from homology"/>
<dbReference type="InterPro" id="IPR051265">
    <property type="entry name" value="HIBADH-related_NP60_sf"/>
</dbReference>
<dbReference type="CDD" id="cd05836">
    <property type="entry name" value="PWWP_GLYR1"/>
    <property type="match status" value="1"/>
</dbReference>
<accession>A0A8C2CKS9</accession>
<name>A0A8C2CKS9_CYPCA</name>
<dbReference type="FunFam" id="1.10.1040.10:FF:000011">
    <property type="entry name" value="putative oxidoreductase GLYR1 isoform X1"/>
    <property type="match status" value="1"/>
</dbReference>
<evidence type="ECO:0000256" key="7">
    <source>
        <dbReference type="ARBA" id="ARBA00034145"/>
    </source>
</evidence>
<dbReference type="PROSITE" id="PS50812">
    <property type="entry name" value="PWWP"/>
    <property type="match status" value="1"/>
</dbReference>
<dbReference type="PANTHER" id="PTHR43580:SF2">
    <property type="entry name" value="CYTOKINE-LIKE NUCLEAR FACTOR N-PAC"/>
    <property type="match status" value="1"/>
</dbReference>
<dbReference type="Pfam" id="PF14833">
    <property type="entry name" value="NAD_binding_11"/>
    <property type="match status" value="1"/>
</dbReference>
<sequence>YPPWPGKIVSPPKDLKKPRGKKCFFVKFFGTEDHAWIKVEQLKPYHPHKEEMIKINKGKRFQQAVDAVEEYLKKAKGKDQIKPFCTHGECVSLSLKEQTDSDPEPSSVRRLVAGTVTGFKWESSVGYIHSLKSPFSLQPASSMEPITKRLKIIEEDTGSTSIQAADSTAINGSITPTDKRIGFLGLGLMGSGVVSNLLKMGHVVTVWNRTAEKCDLFIQEGARLGRTPAEVVSMCDITFSCVSDPKAARDLVLGPSGVLQGIRPGKCYVEMSTVDPETTIELAQVITSRGGRFLEAPVSGSQQLSNDGMLVIVAAGDRSVYEDCSSCFQAMGKTSFFIGEAGNAARMMLILNMVQGSFMATIAEGLTLAQATGQSQQTFLDILCQGQMASTFVDQKCQNILQGNFKPDYYLKHIQKDLRLAISMGDSVNHPTPMAAAANEVYKRAKALDQSDNDMSAVYRAYIH</sequence>
<dbReference type="PANTHER" id="PTHR43580">
    <property type="entry name" value="OXIDOREDUCTASE GLYR1-RELATED"/>
    <property type="match status" value="1"/>
</dbReference>
<dbReference type="GO" id="GO:0031491">
    <property type="term" value="F:nucleosome binding"/>
    <property type="evidence" value="ECO:0007669"/>
    <property type="project" value="TreeGrafter"/>
</dbReference>
<keyword evidence="3" id="KW-0158">Chromosome</keyword>
<dbReference type="SUPFAM" id="SSF63748">
    <property type="entry name" value="Tudor/PWWP/MBT"/>
    <property type="match status" value="1"/>
</dbReference>
<evidence type="ECO:0000256" key="4">
    <source>
        <dbReference type="ARBA" id="ARBA00030287"/>
    </source>
</evidence>
<dbReference type="GO" id="GO:0000785">
    <property type="term" value="C:chromatin"/>
    <property type="evidence" value="ECO:0007669"/>
    <property type="project" value="TreeGrafter"/>
</dbReference>
<dbReference type="GO" id="GO:0051287">
    <property type="term" value="F:NAD binding"/>
    <property type="evidence" value="ECO:0007669"/>
    <property type="project" value="InterPro"/>
</dbReference>
<dbReference type="FunFam" id="3.40.50.720:FF:000058">
    <property type="entry name" value="Putative oxidoreductase GLYR1 homolog"/>
    <property type="match status" value="1"/>
</dbReference>
<dbReference type="Ensembl" id="ENSCCRT00020014172.1">
    <property type="protein sequence ID" value="ENSCCRP00020012839.1"/>
    <property type="gene ID" value="ENSCCRG00020006362.1"/>
</dbReference>
<dbReference type="AlphaFoldDB" id="A0A8C2CKS9"/>
<comment type="similarity">
    <text evidence="2">Belongs to the HIBADH-related family. NP60 subfamily.</text>
</comment>
<dbReference type="Gene3D" id="1.10.1040.10">
    <property type="entry name" value="N-(1-d-carboxylethyl)-l-norvaline Dehydrogenase, domain 2"/>
    <property type="match status" value="1"/>
</dbReference>
<reference evidence="9" key="1">
    <citation type="submission" date="2025-08" db="UniProtKB">
        <authorList>
            <consortium name="Ensembl"/>
        </authorList>
    </citation>
    <scope>IDENTIFICATION</scope>
</reference>
<evidence type="ECO:0000256" key="1">
    <source>
        <dbReference type="ARBA" id="ARBA00004286"/>
    </source>
</evidence>
<dbReference type="GO" id="GO:0003677">
    <property type="term" value="F:DNA binding"/>
    <property type="evidence" value="ECO:0007669"/>
    <property type="project" value="TreeGrafter"/>
</dbReference>
<evidence type="ECO:0000256" key="6">
    <source>
        <dbReference type="ARBA" id="ARBA00034140"/>
    </source>
</evidence>
<dbReference type="InterPro" id="IPR035501">
    <property type="entry name" value="GLYR1_PWWP"/>
</dbReference>
<dbReference type="InterPro" id="IPR029154">
    <property type="entry name" value="HIBADH-like_NADP-bd"/>
</dbReference>
<dbReference type="InterPro" id="IPR006115">
    <property type="entry name" value="6PGDH_NADP-bd"/>
</dbReference>
<dbReference type="InterPro" id="IPR008927">
    <property type="entry name" value="6-PGluconate_DH-like_C_sf"/>
</dbReference>
<protein>
    <recommendedName>
        <fullName evidence="6">Cytokine-like nuclear factor N-PAC</fullName>
    </recommendedName>
    <alternativeName>
        <fullName evidence="4">Glyoxylate reductase 1 homolog</fullName>
    </alternativeName>
    <alternativeName>
        <fullName evidence="5">Nuclear protein NP60</fullName>
    </alternativeName>
    <alternativeName>
        <fullName evidence="7">Putative oxidoreductase GLYR1</fullName>
    </alternativeName>
</protein>
<dbReference type="Gene3D" id="3.40.50.720">
    <property type="entry name" value="NAD(P)-binding Rossmann-like Domain"/>
    <property type="match status" value="1"/>
</dbReference>
<evidence type="ECO:0000313" key="10">
    <source>
        <dbReference type="Proteomes" id="UP000694701"/>
    </source>
</evidence>
<dbReference type="Proteomes" id="UP000694701">
    <property type="component" value="Unplaced"/>
</dbReference>
<organism evidence="9 10">
    <name type="scientific">Cyprinus carpio</name>
    <name type="common">Common carp</name>
    <dbReference type="NCBI Taxonomy" id="7962"/>
    <lineage>
        <taxon>Eukaryota</taxon>
        <taxon>Metazoa</taxon>
        <taxon>Chordata</taxon>
        <taxon>Craniata</taxon>
        <taxon>Vertebrata</taxon>
        <taxon>Euteleostomi</taxon>
        <taxon>Actinopterygii</taxon>
        <taxon>Neopterygii</taxon>
        <taxon>Teleostei</taxon>
        <taxon>Ostariophysi</taxon>
        <taxon>Cypriniformes</taxon>
        <taxon>Cyprinidae</taxon>
        <taxon>Cyprininae</taxon>
        <taxon>Cyprinus</taxon>
    </lineage>
</organism>
<evidence type="ECO:0000256" key="3">
    <source>
        <dbReference type="ARBA" id="ARBA00022454"/>
    </source>
</evidence>
<dbReference type="Pfam" id="PF00855">
    <property type="entry name" value="PWWP"/>
    <property type="match status" value="1"/>
</dbReference>
<evidence type="ECO:0000256" key="5">
    <source>
        <dbReference type="ARBA" id="ARBA00032038"/>
    </source>
</evidence>
<feature type="domain" description="PWWP" evidence="8">
    <location>
        <begin position="1"/>
        <end position="48"/>
    </location>
</feature>
<dbReference type="SUPFAM" id="SSF48179">
    <property type="entry name" value="6-phosphogluconate dehydrogenase C-terminal domain-like"/>
    <property type="match status" value="1"/>
</dbReference>
<dbReference type="SMART" id="SM00293">
    <property type="entry name" value="PWWP"/>
    <property type="match status" value="1"/>
</dbReference>